<accession>A0A0R2H2C2</accession>
<dbReference type="InterPro" id="IPR005128">
    <property type="entry name" value="Acetolactate_a_deCO2ase"/>
</dbReference>
<dbReference type="AlphaFoldDB" id="A0A0R2H2C2"/>
<reference evidence="10 12" key="1">
    <citation type="journal article" date="2015" name="Genome Announc.">
        <title>Expanding the biotechnology potential of lactobacilli through comparative genomics of 213 strains and associated genera.</title>
        <authorList>
            <person name="Sun Z."/>
            <person name="Harris H.M."/>
            <person name="McCann A."/>
            <person name="Guo C."/>
            <person name="Argimon S."/>
            <person name="Zhang W."/>
            <person name="Yang X."/>
            <person name="Jeffery I.B."/>
            <person name="Cooney J.C."/>
            <person name="Kagawa T.F."/>
            <person name="Liu W."/>
            <person name="Song Y."/>
            <person name="Salvetti E."/>
            <person name="Wrobel A."/>
            <person name="Rasinkangas P."/>
            <person name="Parkhill J."/>
            <person name="Rea M.C."/>
            <person name="O'Sullivan O."/>
            <person name="Ritari J."/>
            <person name="Douillard F.P."/>
            <person name="Paul Ross R."/>
            <person name="Yang R."/>
            <person name="Briner A.E."/>
            <person name="Felis G.E."/>
            <person name="de Vos W.M."/>
            <person name="Barrangou R."/>
            <person name="Klaenhammer T.R."/>
            <person name="Caufield P.W."/>
            <person name="Cui Y."/>
            <person name="Zhang H."/>
            <person name="O'Toole P.W."/>
        </authorList>
    </citation>
    <scope>NUCLEOTIDE SEQUENCE [LARGE SCALE GENOMIC DNA]</scope>
    <source>
        <strain evidence="10 12">DSM 20410</strain>
    </source>
</reference>
<name>A0A0R2H2C2_WEIVI</name>
<dbReference type="Pfam" id="PF03306">
    <property type="entry name" value="AAL_decarboxy"/>
    <property type="match status" value="1"/>
</dbReference>
<dbReference type="PATRIC" id="fig|1629.5.peg.805"/>
<comment type="similarity">
    <text evidence="3 9">Belongs to the alpha-acetolactate decarboxylase family.</text>
</comment>
<dbReference type="Gene3D" id="3.30.1330.80">
    <property type="entry name" value="Hypothetical protein, similar to alpha- acetolactate decarboxylase, domain 2"/>
    <property type="match status" value="2"/>
</dbReference>
<dbReference type="UniPathway" id="UPA00626">
    <property type="reaction ID" value="UER00678"/>
</dbReference>
<dbReference type="GO" id="GO:0047605">
    <property type="term" value="F:acetolactate decarboxylase activity"/>
    <property type="evidence" value="ECO:0007669"/>
    <property type="project" value="UniProtKB-UniRule"/>
</dbReference>
<evidence type="ECO:0000313" key="13">
    <source>
        <dbReference type="Proteomes" id="UP000254621"/>
    </source>
</evidence>
<comment type="pathway">
    <text evidence="2 9">Polyol metabolism; (R,R)-butane-2,3-diol biosynthesis; (R,R)-butane-2,3-diol from pyruvate: step 2/3.</text>
</comment>
<evidence type="ECO:0000256" key="8">
    <source>
        <dbReference type="ARBA" id="ARBA00023239"/>
    </source>
</evidence>
<keyword evidence="8 9" id="KW-0456">Lyase</keyword>
<evidence type="ECO:0000256" key="7">
    <source>
        <dbReference type="ARBA" id="ARBA00023061"/>
    </source>
</evidence>
<dbReference type="EMBL" id="JQBM01000002">
    <property type="protein sequence ID" value="KRN46523.1"/>
    <property type="molecule type" value="Genomic_DNA"/>
</dbReference>
<dbReference type="RefSeq" id="WP_057745398.1">
    <property type="nucleotide sequence ID" value="NZ_BJLU01000002.1"/>
</dbReference>
<evidence type="ECO:0000256" key="9">
    <source>
        <dbReference type="PIRNR" id="PIRNR001332"/>
    </source>
</evidence>
<dbReference type="STRING" id="1629.IV50_GL000800"/>
<evidence type="ECO:0000256" key="2">
    <source>
        <dbReference type="ARBA" id="ARBA00005170"/>
    </source>
</evidence>
<reference evidence="11 13" key="2">
    <citation type="submission" date="2018-06" db="EMBL/GenBank/DDBJ databases">
        <authorList>
            <consortium name="Pathogen Informatics"/>
            <person name="Doyle S."/>
        </authorList>
    </citation>
    <scope>NUCLEOTIDE SEQUENCE [LARGE SCALE GENOMIC DNA]</scope>
    <source>
        <strain evidence="11 13">NCTC13645</strain>
    </source>
</reference>
<evidence type="ECO:0000313" key="11">
    <source>
        <dbReference type="EMBL" id="SUP52734.1"/>
    </source>
</evidence>
<dbReference type="GO" id="GO:0045151">
    <property type="term" value="P:acetoin biosynthetic process"/>
    <property type="evidence" value="ECO:0007669"/>
    <property type="project" value="UniProtKB-UniRule"/>
</dbReference>
<evidence type="ECO:0000256" key="1">
    <source>
        <dbReference type="ARBA" id="ARBA00001784"/>
    </source>
</evidence>
<evidence type="ECO:0000256" key="6">
    <source>
        <dbReference type="ARBA" id="ARBA00022793"/>
    </source>
</evidence>
<evidence type="ECO:0000313" key="10">
    <source>
        <dbReference type="EMBL" id="KRN46523.1"/>
    </source>
</evidence>
<gene>
    <name evidence="11" type="primary">aldC</name>
    <name evidence="10" type="ORF">IV50_GL000800</name>
    <name evidence="11" type="ORF">NCTC13645_00634</name>
</gene>
<dbReference type="PANTHER" id="PTHR35524">
    <property type="entry name" value="ALPHA-ACETOLACTATE DECARBOXYLASE"/>
    <property type="match status" value="1"/>
</dbReference>
<dbReference type="NCBIfam" id="TIGR01252">
    <property type="entry name" value="acetolac_decarb"/>
    <property type="match status" value="1"/>
</dbReference>
<dbReference type="OrthoDB" id="8612680at2"/>
<comment type="catalytic activity">
    <reaction evidence="1 9">
        <text>(2S)-2-acetolactate + H(+) = (R)-acetoin + CO2</text>
        <dbReference type="Rhea" id="RHEA:21580"/>
        <dbReference type="ChEBI" id="CHEBI:15378"/>
        <dbReference type="ChEBI" id="CHEBI:15686"/>
        <dbReference type="ChEBI" id="CHEBI:16526"/>
        <dbReference type="ChEBI" id="CHEBI:58476"/>
        <dbReference type="EC" id="4.1.1.5"/>
    </reaction>
</comment>
<protein>
    <recommendedName>
        <fullName evidence="5 9">Alpha-acetolactate decarboxylase</fullName>
        <ecNumber evidence="4 9">4.1.1.5</ecNumber>
    </recommendedName>
</protein>
<evidence type="ECO:0000256" key="5">
    <source>
        <dbReference type="ARBA" id="ARBA00020164"/>
    </source>
</evidence>
<evidence type="ECO:0000313" key="12">
    <source>
        <dbReference type="Proteomes" id="UP000051992"/>
    </source>
</evidence>
<keyword evidence="12" id="KW-1185">Reference proteome</keyword>
<dbReference type="CDD" id="cd17299">
    <property type="entry name" value="acetolactate_decarboxylase"/>
    <property type="match status" value="1"/>
</dbReference>
<sequence>MSKIYQHSTLAALMAKQMQGTTTIGELLTHGDTGIGTLDGVDGEVIILNGDVHQADEFGNVNHITDMDTKLPFATVHFASSDAIKLDLAPTDFASLADLQHGYHFTNNFAALELHGNFKDVLVRAAPKSTAPYPSLLEVAQKQPTFTAENISGTIVGYFAPELYQGTVAAGWHLHFLSDDHTFGGHLLETHTEQLQGTLELMSDFQLHLPIENEAFRDHTPMADGLKEGIQAAEGGH</sequence>
<dbReference type="PIRSF" id="PIRSF001332">
    <property type="entry name" value="Acetolac_decarb"/>
    <property type="match status" value="1"/>
</dbReference>
<organism evidence="10 12">
    <name type="scientific">Weissella viridescens</name>
    <name type="common">Lactobacillus viridescens</name>
    <dbReference type="NCBI Taxonomy" id="1629"/>
    <lineage>
        <taxon>Bacteria</taxon>
        <taxon>Bacillati</taxon>
        <taxon>Bacillota</taxon>
        <taxon>Bacilli</taxon>
        <taxon>Lactobacillales</taxon>
        <taxon>Lactobacillaceae</taxon>
        <taxon>Weissella</taxon>
    </lineage>
</organism>
<dbReference type="PANTHER" id="PTHR35524:SF1">
    <property type="entry name" value="ALPHA-ACETOLACTATE DECARBOXYLASE"/>
    <property type="match status" value="1"/>
</dbReference>
<keyword evidence="6 9" id="KW-0210">Decarboxylase</keyword>
<dbReference type="SUPFAM" id="SSF117856">
    <property type="entry name" value="AF0104/ALDC/Ptd012-like"/>
    <property type="match status" value="1"/>
</dbReference>
<dbReference type="Proteomes" id="UP000254621">
    <property type="component" value="Unassembled WGS sequence"/>
</dbReference>
<dbReference type="Proteomes" id="UP000051992">
    <property type="component" value="Unassembled WGS sequence"/>
</dbReference>
<dbReference type="EMBL" id="UHIV01000001">
    <property type="protein sequence ID" value="SUP52734.1"/>
    <property type="molecule type" value="Genomic_DNA"/>
</dbReference>
<proteinExistence type="inferred from homology"/>
<evidence type="ECO:0000256" key="3">
    <source>
        <dbReference type="ARBA" id="ARBA00007106"/>
    </source>
</evidence>
<keyword evidence="7 9" id="KW-0005">Acetoin biosynthesis</keyword>
<dbReference type="EC" id="4.1.1.5" evidence="4 9"/>
<evidence type="ECO:0000256" key="4">
    <source>
        <dbReference type="ARBA" id="ARBA00013204"/>
    </source>
</evidence>